<feature type="compositionally biased region" description="Low complexity" evidence="1">
    <location>
        <begin position="62"/>
        <end position="75"/>
    </location>
</feature>
<name>A0AAN5BT15_ASPOZ</name>
<dbReference type="Proteomes" id="UP001165205">
    <property type="component" value="Unassembled WGS sequence"/>
</dbReference>
<sequence>MVSENVRDVLRSEAGVAVEDNDEAFSSQSNPGTVRLEPAHLGESLAIYGLCLAGSVEENVGNADNNVVDDSASSDTIAEPSERLRRPISKGKKGQ</sequence>
<feature type="compositionally biased region" description="Basic residues" evidence="1">
    <location>
        <begin position="86"/>
        <end position="95"/>
    </location>
</feature>
<reference evidence="2" key="1">
    <citation type="submission" date="2023-04" db="EMBL/GenBank/DDBJ databases">
        <title>Aspergillus oryzae NBRC 4228.</title>
        <authorList>
            <person name="Ichikawa N."/>
            <person name="Sato H."/>
            <person name="Tonouchi N."/>
        </authorList>
    </citation>
    <scope>NUCLEOTIDE SEQUENCE</scope>
    <source>
        <strain evidence="2">NBRC 4228</strain>
    </source>
</reference>
<accession>A0AAN5BT15</accession>
<evidence type="ECO:0000313" key="3">
    <source>
        <dbReference type="Proteomes" id="UP001165205"/>
    </source>
</evidence>
<organism evidence="2 3">
    <name type="scientific">Aspergillus oryzae</name>
    <name type="common">Yellow koji mold</name>
    <dbReference type="NCBI Taxonomy" id="5062"/>
    <lineage>
        <taxon>Eukaryota</taxon>
        <taxon>Fungi</taxon>
        <taxon>Dikarya</taxon>
        <taxon>Ascomycota</taxon>
        <taxon>Pezizomycotina</taxon>
        <taxon>Eurotiomycetes</taxon>
        <taxon>Eurotiomycetidae</taxon>
        <taxon>Eurotiales</taxon>
        <taxon>Aspergillaceae</taxon>
        <taxon>Aspergillus</taxon>
        <taxon>Aspergillus subgen. Circumdati</taxon>
    </lineage>
</organism>
<dbReference type="AlphaFoldDB" id="A0AAN5BT15"/>
<proteinExistence type="predicted"/>
<gene>
    <name evidence="2" type="ORF">Aory04_000085100</name>
</gene>
<dbReference type="EMBL" id="BSYA01000005">
    <property type="protein sequence ID" value="GMG23397.1"/>
    <property type="molecule type" value="Genomic_DNA"/>
</dbReference>
<feature type="region of interest" description="Disordered" evidence="1">
    <location>
        <begin position="62"/>
        <end position="95"/>
    </location>
</feature>
<protein>
    <submittedName>
        <fullName evidence="2">Unnamed protein product</fullName>
    </submittedName>
</protein>
<evidence type="ECO:0000313" key="2">
    <source>
        <dbReference type="EMBL" id="GMG23397.1"/>
    </source>
</evidence>
<comment type="caution">
    <text evidence="2">The sequence shown here is derived from an EMBL/GenBank/DDBJ whole genome shotgun (WGS) entry which is preliminary data.</text>
</comment>
<evidence type="ECO:0000256" key="1">
    <source>
        <dbReference type="SAM" id="MobiDB-lite"/>
    </source>
</evidence>